<sequence>MPFSGRAELLRDPVVECLRRALGTHRAACADLLGPVCRALTVNNSSGAALRQASFSCP</sequence>
<name>D5ZNU3_STRV1</name>
<gene>
    <name evidence="1" type="ORF">SSFG_07459</name>
</gene>
<dbReference type="AlphaFoldDB" id="D5ZNU3"/>
<dbReference type="EMBL" id="DS999641">
    <property type="protein sequence ID" value="EFE72224.2"/>
    <property type="molecule type" value="Genomic_DNA"/>
</dbReference>
<accession>D5ZNU3</accession>
<organism evidence="1 2">
    <name type="scientific">Streptomyces viridosporus (strain ATCC 14672 / DSM 40746 / JCM 4963 / KCTC 9882 / NRRL B-12104 / FH 1290)</name>
    <name type="common">Streptomyces ghanaensis</name>
    <dbReference type="NCBI Taxonomy" id="566461"/>
    <lineage>
        <taxon>Bacteria</taxon>
        <taxon>Bacillati</taxon>
        <taxon>Actinomycetota</taxon>
        <taxon>Actinomycetes</taxon>
        <taxon>Kitasatosporales</taxon>
        <taxon>Streptomycetaceae</taxon>
        <taxon>Streptomyces</taxon>
    </lineage>
</organism>
<dbReference type="Proteomes" id="UP000003824">
    <property type="component" value="Unassembled WGS sequence"/>
</dbReference>
<evidence type="ECO:0000313" key="1">
    <source>
        <dbReference type="EMBL" id="EFE72224.2"/>
    </source>
</evidence>
<reference evidence="2" key="1">
    <citation type="submission" date="2008-12" db="EMBL/GenBank/DDBJ databases">
        <title>Annotation of Streptomyces ghanaensis ATCC 14672.</title>
        <authorList>
            <consortium name="The Broad Institute Genome Sequencing Platform"/>
            <consortium name="Broad Institute Microbial Sequencing Center"/>
            <person name="Fischbach M."/>
            <person name="Ward D."/>
            <person name="Young S."/>
            <person name="Kodira C.D."/>
            <person name="Zeng Q."/>
            <person name="Koehrsen M."/>
            <person name="Godfrey P."/>
            <person name="Alvarado L."/>
            <person name="Berlin A.M."/>
            <person name="Borenstein D."/>
            <person name="Chen Z."/>
            <person name="Engels R."/>
            <person name="Freedman E."/>
            <person name="Gellesch M."/>
            <person name="Goldberg J."/>
            <person name="Griggs A."/>
            <person name="Gujja S."/>
            <person name="Heiman D.I."/>
            <person name="Hepburn T.A."/>
            <person name="Howarth C."/>
            <person name="Jen D."/>
            <person name="Larson L."/>
            <person name="Lewis B."/>
            <person name="Mehta T."/>
            <person name="Park D."/>
            <person name="Pearson M."/>
            <person name="Roberts A."/>
            <person name="Saif S."/>
            <person name="Shea T.D."/>
            <person name="Shenoy N."/>
            <person name="Sisk P."/>
            <person name="Stolte C."/>
            <person name="Sykes S.N."/>
            <person name="Walk T."/>
            <person name="White J."/>
            <person name="Yandava C."/>
            <person name="Straight P."/>
            <person name="Clardy J."/>
            <person name="Hung D."/>
            <person name="Kolter R."/>
            <person name="Mekalanos J."/>
            <person name="Walker S."/>
            <person name="Walsh C.T."/>
            <person name="Wieland B.L.C."/>
            <person name="Ilzarbe M."/>
            <person name="Galagan J."/>
            <person name="Nusbaum C."/>
            <person name="Birren B."/>
        </authorList>
    </citation>
    <scope>NUCLEOTIDE SEQUENCE [LARGE SCALE GENOMIC DNA]</scope>
    <source>
        <strain evidence="2">ATCC 14672 / DSM 40746 / JCM 4963 / KCTC 9882 / NRRL B-12104 / FH 1290</strain>
    </source>
</reference>
<proteinExistence type="predicted"/>
<protein>
    <submittedName>
        <fullName evidence="1">Predicted protein</fullName>
    </submittedName>
</protein>
<evidence type="ECO:0000313" key="2">
    <source>
        <dbReference type="Proteomes" id="UP000003824"/>
    </source>
</evidence>